<evidence type="ECO:0000313" key="2">
    <source>
        <dbReference type="Proteomes" id="UP001576780"/>
    </source>
</evidence>
<sequence>MLIEQNKALVLQFYKAFDDRKIEQALELLAPDFIAHLAGIPKPLNREEFKQFGMSFYLAFSQGQHTFDQVIISGDKVVTYGTFTAMHLGEFQGIPPTGKQINLSIMHIDRVENGKIVEHWGQGDVLGLMQQLGIIFLPGPKLLPHILKGILSKLSELTH</sequence>
<dbReference type="SUPFAM" id="SSF54427">
    <property type="entry name" value="NTF2-like"/>
    <property type="match status" value="1"/>
</dbReference>
<organism evidence="1 2">
    <name type="scientific">Floridaenema evergladense BLCC-F167</name>
    <dbReference type="NCBI Taxonomy" id="3153639"/>
    <lineage>
        <taxon>Bacteria</taxon>
        <taxon>Bacillati</taxon>
        <taxon>Cyanobacteriota</taxon>
        <taxon>Cyanophyceae</taxon>
        <taxon>Oscillatoriophycideae</taxon>
        <taxon>Aerosakkonematales</taxon>
        <taxon>Aerosakkonemataceae</taxon>
        <taxon>Floridanema</taxon>
        <taxon>Floridanema evergladense</taxon>
    </lineage>
</organism>
<dbReference type="EMBL" id="JBHFNT010000148">
    <property type="protein sequence ID" value="MFB2836339.1"/>
    <property type="molecule type" value="Genomic_DNA"/>
</dbReference>
<protein>
    <submittedName>
        <fullName evidence="1">Ester cyclase</fullName>
    </submittedName>
</protein>
<reference evidence="1 2" key="1">
    <citation type="submission" date="2024-09" db="EMBL/GenBank/DDBJ databases">
        <title>Floridaenema gen nov. (Aerosakkonemataceae, Aerosakkonematales ord. nov., Cyanobacteria) from benthic tropical and subtropical fresh waters, with the description of four new species.</title>
        <authorList>
            <person name="Moretto J.A."/>
            <person name="Berthold D.E."/>
            <person name="Lefler F.W."/>
            <person name="Huang I.-S."/>
            <person name="Laughinghouse H. IV."/>
        </authorList>
    </citation>
    <scope>NUCLEOTIDE SEQUENCE [LARGE SCALE GENOMIC DNA]</scope>
    <source>
        <strain evidence="1 2">BLCC-F167</strain>
    </source>
</reference>
<name>A0ABV4WMM9_9CYAN</name>
<evidence type="ECO:0000313" key="1">
    <source>
        <dbReference type="EMBL" id="MFB2836339.1"/>
    </source>
</evidence>
<dbReference type="Gene3D" id="3.10.450.50">
    <property type="match status" value="1"/>
</dbReference>
<keyword evidence="2" id="KW-1185">Reference proteome</keyword>
<dbReference type="RefSeq" id="WP_413278725.1">
    <property type="nucleotide sequence ID" value="NZ_JBHFNT010000148.1"/>
</dbReference>
<accession>A0ABV4WMM9</accession>
<dbReference type="Pfam" id="PF07366">
    <property type="entry name" value="SnoaL"/>
    <property type="match status" value="1"/>
</dbReference>
<proteinExistence type="predicted"/>
<gene>
    <name evidence="1" type="ORF">ACE1CA_17545</name>
</gene>
<comment type="caution">
    <text evidence="1">The sequence shown here is derived from an EMBL/GenBank/DDBJ whole genome shotgun (WGS) entry which is preliminary data.</text>
</comment>
<dbReference type="PANTHER" id="PTHR38436">
    <property type="entry name" value="POLYKETIDE CYCLASE SNOAL-LIKE DOMAIN"/>
    <property type="match status" value="1"/>
</dbReference>
<dbReference type="Proteomes" id="UP001576780">
    <property type="component" value="Unassembled WGS sequence"/>
</dbReference>
<dbReference type="PANTHER" id="PTHR38436:SF1">
    <property type="entry name" value="ESTER CYCLASE"/>
    <property type="match status" value="1"/>
</dbReference>
<dbReference type="InterPro" id="IPR009959">
    <property type="entry name" value="Cyclase_SnoaL-like"/>
</dbReference>
<dbReference type="InterPro" id="IPR032710">
    <property type="entry name" value="NTF2-like_dom_sf"/>
</dbReference>